<sequence>MNYCYNNGHCDISEAPGCQPTCTCPTAFTDNRCFLAGNSFTPTISMELPLRTIVLSLREDENASAADLNASVANILENLDMRAFFSNSLVELIQNLSRSTALEQVHSSLEGHLPLPVPSQGPAHPLSEQPADTRRDGALPPSGSAGDAEEEWRSQEGRPLLRHLEGRSREPDGSEPKYAGGVLHM</sequence>
<organism evidence="2">
    <name type="scientific">Mus musculus</name>
    <name type="common">Mouse</name>
    <dbReference type="NCBI Taxonomy" id="10090"/>
    <lineage>
        <taxon>Eukaryota</taxon>
        <taxon>Metazoa</taxon>
        <taxon>Chordata</taxon>
        <taxon>Craniata</taxon>
        <taxon>Vertebrata</taxon>
        <taxon>Euteleostomi</taxon>
        <taxon>Mammalia</taxon>
        <taxon>Eutheria</taxon>
        <taxon>Euarchontoglires</taxon>
        <taxon>Glires</taxon>
        <taxon>Rodentia</taxon>
        <taxon>Myomorpha</taxon>
        <taxon>Muroidea</taxon>
        <taxon>Muridae</taxon>
        <taxon>Murinae</taxon>
        <taxon>Mus</taxon>
        <taxon>Mus</taxon>
    </lineage>
</organism>
<reference evidence="2" key="8">
    <citation type="journal article" date="2005" name="Science">
        <title>Antisense Transcription in the Mammalian Transcriptome.</title>
        <authorList>
            <consortium name="RIKEN Genome Exploration Research Group and Genome Science Group (Genome Network Project Core Group) and the FANTOM Consortium"/>
        </authorList>
    </citation>
    <scope>NUCLEOTIDE SEQUENCE</scope>
    <source>
        <strain evidence="2">C57BL/6J</strain>
        <tissue evidence="2">Testis</tissue>
    </source>
</reference>
<reference evidence="2" key="6">
    <citation type="journal article" date="2002" name="Nature">
        <title>Analysis of the mouse transcriptome based on functional annotation of 60,770 full-length cDNAs.</title>
        <authorList>
            <consortium name="The FANTOM Consortium and the RIKEN Genome Exploration Research Group Phase I and II Team"/>
        </authorList>
    </citation>
    <scope>NUCLEOTIDE SEQUENCE</scope>
    <source>
        <strain evidence="2">C57BL/6J</strain>
        <tissue evidence="2">Testis</tissue>
    </source>
</reference>
<gene>
    <name evidence="3" type="primary">Muc4</name>
</gene>
<feature type="compositionally biased region" description="Basic and acidic residues" evidence="1">
    <location>
        <begin position="162"/>
        <end position="175"/>
    </location>
</feature>
<proteinExistence type="evidence at transcript level"/>
<dbReference type="AlphaFoldDB" id="Q8BJ77"/>
<protein>
    <submittedName>
        <fullName evidence="2">Uncharacterized protein</fullName>
    </submittedName>
</protein>
<reference evidence="2" key="4">
    <citation type="submission" date="2000-07" db="EMBL/GenBank/DDBJ databases">
        <authorList>
            <person name="Adachi J."/>
            <person name="Aizawa K."/>
            <person name="Akahira S."/>
            <person name="Akimura T."/>
            <person name="Arai A."/>
            <person name="Aono H."/>
            <person name="Arakawa T."/>
            <person name="Bono H."/>
            <person name="Carninci P."/>
            <person name="Fukuda S."/>
            <person name="Fukunishi Y."/>
            <person name="Furuno M."/>
            <person name="Hanagaki T."/>
            <person name="Hara A."/>
            <person name="Hayatsu N."/>
            <person name="Hiramoto K."/>
            <person name="Hiraoka T."/>
            <person name="Hori F."/>
            <person name="Imotani K."/>
            <person name="Ishii Y."/>
            <person name="Itoh M."/>
            <person name="Izawa M."/>
            <person name="Kasukawa T."/>
            <person name="Kato H."/>
            <person name="Kawai J."/>
            <person name="Kojima Y."/>
            <person name="Konno H."/>
            <person name="Kouda M."/>
            <person name="Koya S."/>
            <person name="Kurihara C."/>
            <person name="Matsuyama T."/>
            <person name="Miyazaki A."/>
            <person name="Nishi K."/>
            <person name="Nomura K."/>
            <person name="Numazaki R."/>
            <person name="Ohno M."/>
            <person name="Okazaki Y."/>
            <person name="Okido T."/>
            <person name="Owa C."/>
            <person name="Saito H."/>
            <person name="Saito R."/>
            <person name="Sakai C."/>
            <person name="Sakai K."/>
            <person name="Sano H."/>
            <person name="Sasaki D."/>
            <person name="Shibata K."/>
            <person name="Shibata Y."/>
            <person name="Shinagawa A."/>
            <person name="Shiraki T."/>
            <person name="Sogabe Y."/>
            <person name="Suzuki H."/>
            <person name="Tagami M."/>
            <person name="Tagawa A."/>
            <person name="Takahashi F."/>
            <person name="Tanaka T."/>
            <person name="Tejima Y."/>
            <person name="Toya T."/>
            <person name="Yamamura T."/>
            <person name="Yasunishi A."/>
            <person name="Yoshida K."/>
            <person name="Yoshino M."/>
            <person name="Muramatsu M."/>
            <person name="Hayashizaki Y."/>
        </authorList>
    </citation>
    <scope>NUCLEOTIDE SEQUENCE</scope>
    <source>
        <strain evidence="2">C57BL/6J</strain>
        <tissue evidence="2">Testis</tissue>
    </source>
</reference>
<name>Q8BJ77_MOUSE</name>
<dbReference type="MGI" id="MGI:2153525">
    <property type="gene designation" value="Muc4"/>
</dbReference>
<feature type="region of interest" description="Disordered" evidence="1">
    <location>
        <begin position="111"/>
        <end position="185"/>
    </location>
</feature>
<dbReference type="EMBL" id="AK016665">
    <property type="protein sequence ID" value="BAC25492.1"/>
    <property type="molecule type" value="mRNA"/>
</dbReference>
<reference evidence="2" key="3">
    <citation type="journal article" date="2000" name="Genome Res.">
        <title>RIKEN integrated sequence analysis (RISA) system--384-format sequencing pipeline with 384 multicapillary sequencer.</title>
        <authorList>
            <person name="Shibata K."/>
            <person name="Itoh M."/>
            <person name="Aizawa K."/>
            <person name="Nagaoka S."/>
            <person name="Sasaki N."/>
            <person name="Carninci P."/>
            <person name="Konno H."/>
            <person name="Akiyama J."/>
            <person name="Nishi K."/>
            <person name="Kitsunai T."/>
            <person name="Tashiro H."/>
            <person name="Itoh M."/>
            <person name="Sumi N."/>
            <person name="Ishii Y."/>
            <person name="Nakamura S."/>
            <person name="Hazama M."/>
            <person name="Nishine T."/>
            <person name="Harada A."/>
            <person name="Yamamoto R."/>
            <person name="Matsumoto H."/>
            <person name="Sakaguchi S."/>
            <person name="Ikegami T."/>
            <person name="Kashiwagi K."/>
            <person name="Fujiwake S."/>
            <person name="Inoue K."/>
            <person name="Togawa Y."/>
            <person name="Izawa M."/>
            <person name="Ohara E."/>
            <person name="Watahiki M."/>
            <person name="Yoneda Y."/>
            <person name="Ishikawa T."/>
            <person name="Ozawa K."/>
            <person name="Tanaka T."/>
            <person name="Matsuura S."/>
            <person name="Kawai J."/>
            <person name="Okazaki Y."/>
            <person name="Muramatsu M."/>
            <person name="Inoue Y."/>
            <person name="Kira A."/>
            <person name="Hayashizaki Y."/>
        </authorList>
    </citation>
    <scope>NUCLEOTIDE SEQUENCE</scope>
    <source>
        <strain evidence="2">C57BL/6J</strain>
        <tissue evidence="2">Testis</tissue>
    </source>
</reference>
<accession>Q8BJ77</accession>
<reference evidence="2" key="2">
    <citation type="journal article" date="2000" name="Genome Res.">
        <title>Normalization and subtraction of cap-trapper-selected cDNAs to prepare full-length cDNA libraries for rapid discovery of new genes.</title>
        <authorList>
            <person name="Carninci P."/>
            <person name="Shibata Y."/>
            <person name="Hayatsu N."/>
            <person name="Sugahara Y."/>
            <person name="Shibata K."/>
            <person name="Itoh M."/>
            <person name="Konno H."/>
            <person name="Okazaki Y."/>
            <person name="Muramatsu M."/>
            <person name="Hayashizaki Y."/>
        </authorList>
    </citation>
    <scope>NUCLEOTIDE SEQUENCE</scope>
    <source>
        <strain evidence="2">C57BL/6J</strain>
        <tissue evidence="2">Testis</tissue>
    </source>
</reference>
<reference evidence="2" key="1">
    <citation type="journal article" date="1999" name="Methods Enzymol.">
        <title>High-efficiency full-length cDNA cloning.</title>
        <authorList>
            <person name="Carninci P."/>
            <person name="Hayashizaki Y."/>
        </authorList>
    </citation>
    <scope>NUCLEOTIDE SEQUENCE</scope>
    <source>
        <strain evidence="2">C57BL/6J</strain>
        <tissue evidence="2">Testis</tissue>
    </source>
</reference>
<evidence type="ECO:0000256" key="1">
    <source>
        <dbReference type="SAM" id="MobiDB-lite"/>
    </source>
</evidence>
<reference evidence="2" key="5">
    <citation type="journal article" date="2001" name="Nature">
        <title>Functional annotation of a full-length mouse cDNA collection.</title>
        <authorList>
            <consortium name="The RIKEN Genome Exploration Research Group Phase II Team and the FANTOM Consortium"/>
        </authorList>
    </citation>
    <scope>NUCLEOTIDE SEQUENCE</scope>
    <source>
        <strain evidence="2">C57BL/6J</strain>
        <tissue evidence="2">Testis</tissue>
    </source>
</reference>
<evidence type="ECO:0000313" key="2">
    <source>
        <dbReference type="EMBL" id="BAC25492.1"/>
    </source>
</evidence>
<dbReference type="AGR" id="MGI:2153525"/>
<evidence type="ECO:0000313" key="3">
    <source>
        <dbReference type="MGI" id="MGI:2153525"/>
    </source>
</evidence>
<reference evidence="2" key="7">
    <citation type="journal article" date="2005" name="Science">
        <title>The Transcriptional Landscape of the Mammalian Genome.</title>
        <authorList>
            <consortium name="The FANTOM Consortium"/>
            <consortium name="Riken Genome Exploration Research Group and Genome Science Group (Genome Network Project Core Group)"/>
        </authorList>
    </citation>
    <scope>NUCLEOTIDE SEQUENCE</scope>
    <source>
        <strain evidence="2">C57BL/6J</strain>
        <tissue evidence="2">Testis</tissue>
    </source>
</reference>